<organism evidence="4 5">
    <name type="scientific">Nonomuraea montanisoli</name>
    <dbReference type="NCBI Taxonomy" id="2741721"/>
    <lineage>
        <taxon>Bacteria</taxon>
        <taxon>Bacillati</taxon>
        <taxon>Actinomycetota</taxon>
        <taxon>Actinomycetes</taxon>
        <taxon>Streptosporangiales</taxon>
        <taxon>Streptosporangiaceae</taxon>
        <taxon>Nonomuraea</taxon>
    </lineage>
</organism>
<dbReference type="RefSeq" id="WP_175591065.1">
    <property type="nucleotide sequence ID" value="NZ_JABWGN010000007.1"/>
</dbReference>
<dbReference type="GO" id="GO:0005829">
    <property type="term" value="C:cytosol"/>
    <property type="evidence" value="ECO:0007669"/>
    <property type="project" value="TreeGrafter"/>
</dbReference>
<dbReference type="AlphaFoldDB" id="A0A7Y6M4J5"/>
<dbReference type="InterPro" id="IPR050967">
    <property type="entry name" value="Thiamine_Salvage_TenA"/>
</dbReference>
<comment type="similarity">
    <text evidence="2">Belongs to the TenA family.</text>
</comment>
<gene>
    <name evidence="4" type="primary">tenA</name>
    <name evidence="4" type="ORF">HTZ77_19650</name>
</gene>
<dbReference type="GO" id="GO:0009229">
    <property type="term" value="P:thiamine diphosphate biosynthetic process"/>
    <property type="evidence" value="ECO:0007669"/>
    <property type="project" value="UniProtKB-UniPathway"/>
</dbReference>
<dbReference type="PANTHER" id="PTHR43198:SF2">
    <property type="entry name" value="SI:CH1073-67J19.1-RELATED"/>
    <property type="match status" value="1"/>
</dbReference>
<evidence type="ECO:0000256" key="2">
    <source>
        <dbReference type="RuleBase" id="RU363093"/>
    </source>
</evidence>
<dbReference type="GO" id="GO:0009228">
    <property type="term" value="P:thiamine biosynthetic process"/>
    <property type="evidence" value="ECO:0007669"/>
    <property type="project" value="UniProtKB-KW"/>
</dbReference>
<reference evidence="4 5" key="1">
    <citation type="submission" date="2020-06" db="EMBL/GenBank/DDBJ databases">
        <title>Nonomuraea sp. SMC257, a novel actinomycete isolated from soil.</title>
        <authorList>
            <person name="Chanama M."/>
        </authorList>
    </citation>
    <scope>NUCLEOTIDE SEQUENCE [LARGE SCALE GENOMIC DNA]</scope>
    <source>
        <strain evidence="4 5">SMC257</strain>
    </source>
</reference>
<keyword evidence="2" id="KW-0784">Thiamine biosynthesis</keyword>
<dbReference type="EMBL" id="JABWGN010000007">
    <property type="protein sequence ID" value="NUW33631.1"/>
    <property type="molecule type" value="Genomic_DNA"/>
</dbReference>
<dbReference type="SUPFAM" id="SSF48613">
    <property type="entry name" value="Heme oxygenase-like"/>
    <property type="match status" value="1"/>
</dbReference>
<dbReference type="NCBIfam" id="TIGR04306">
    <property type="entry name" value="salvage_TenA"/>
    <property type="match status" value="1"/>
</dbReference>
<dbReference type="CDD" id="cd19365">
    <property type="entry name" value="TenA_C-like"/>
    <property type="match status" value="1"/>
</dbReference>
<dbReference type="InterPro" id="IPR016084">
    <property type="entry name" value="Haem_Oase-like_multi-hlx"/>
</dbReference>
<dbReference type="Proteomes" id="UP000586042">
    <property type="component" value="Unassembled WGS sequence"/>
</dbReference>
<dbReference type="InterPro" id="IPR004305">
    <property type="entry name" value="Thiaminase-2/PQQC"/>
</dbReference>
<keyword evidence="2" id="KW-0378">Hydrolase</keyword>
<comment type="catalytic activity">
    <reaction evidence="2">
        <text>thiamine + H2O = 5-(2-hydroxyethyl)-4-methylthiazole + 4-amino-5-hydroxymethyl-2-methylpyrimidine + H(+)</text>
        <dbReference type="Rhea" id="RHEA:17509"/>
        <dbReference type="ChEBI" id="CHEBI:15377"/>
        <dbReference type="ChEBI" id="CHEBI:15378"/>
        <dbReference type="ChEBI" id="CHEBI:16892"/>
        <dbReference type="ChEBI" id="CHEBI:17957"/>
        <dbReference type="ChEBI" id="CHEBI:18385"/>
        <dbReference type="EC" id="3.5.99.2"/>
    </reaction>
</comment>
<comment type="caution">
    <text evidence="4">The sequence shown here is derived from an EMBL/GenBank/DDBJ whole genome shotgun (WGS) entry which is preliminary data.</text>
</comment>
<evidence type="ECO:0000256" key="1">
    <source>
        <dbReference type="ARBA" id="ARBA00004948"/>
    </source>
</evidence>
<dbReference type="UniPathway" id="UPA00060"/>
<dbReference type="Gene3D" id="1.20.910.10">
    <property type="entry name" value="Heme oxygenase-like"/>
    <property type="match status" value="1"/>
</dbReference>
<dbReference type="GO" id="GO:0050334">
    <property type="term" value="F:thiaminase activity"/>
    <property type="evidence" value="ECO:0007669"/>
    <property type="project" value="UniProtKB-EC"/>
</dbReference>
<dbReference type="EC" id="3.5.99.2" evidence="2"/>
<feature type="domain" description="Thiaminase-2/PQQC" evidence="3">
    <location>
        <begin position="23"/>
        <end position="225"/>
    </location>
</feature>
<dbReference type="InterPro" id="IPR027574">
    <property type="entry name" value="Thiaminase_II"/>
</dbReference>
<protein>
    <recommendedName>
        <fullName evidence="2">Aminopyrimidine aminohydrolase</fullName>
        <ecNumber evidence="2">3.5.99.2</ecNumber>
    </recommendedName>
</protein>
<proteinExistence type="inferred from homology"/>
<accession>A0A7Y6M4J5</accession>
<evidence type="ECO:0000259" key="3">
    <source>
        <dbReference type="Pfam" id="PF03070"/>
    </source>
</evidence>
<evidence type="ECO:0000313" key="5">
    <source>
        <dbReference type="Proteomes" id="UP000586042"/>
    </source>
</evidence>
<dbReference type="PANTHER" id="PTHR43198">
    <property type="entry name" value="BIFUNCTIONAL TH2 PROTEIN"/>
    <property type="match status" value="1"/>
</dbReference>
<comment type="pathway">
    <text evidence="1 2">Cofactor biosynthesis; thiamine diphosphate biosynthesis.</text>
</comment>
<comment type="function">
    <text evidence="2">Catalyzes an amino-pyrimidine hydrolysis reaction at the C5' of the pyrimidine moiety of thiamine compounds, a reaction that is part of a thiamine salvage pathway.</text>
</comment>
<keyword evidence="5" id="KW-1185">Reference proteome</keyword>
<sequence length="239" mass="26142">MPEAEPRTTESFCDAAWARTAALLDAIHGHPFNTALGEGTLSRDRFVFYLVQDGRYLAAYAKTLATAAARATDPADAMFFAQSAHTALAVERALHTGYLDGFGMGAEDVAAVATSPTCLAYASYLQATALTAPFPVLVAAVLPCFWVYQDVGTALLERTAGLDDHPYRTWISTYSDPAFAASVTQVRRIADRLAATADPETRRSMTEAFCRATEYEWMFWDSAWRLETWPTGQWLTTAG</sequence>
<name>A0A7Y6M4J5_9ACTN</name>
<dbReference type="Pfam" id="PF03070">
    <property type="entry name" value="TENA_THI-4"/>
    <property type="match status" value="1"/>
</dbReference>
<comment type="catalytic activity">
    <reaction evidence="2">
        <text>4-amino-5-aminomethyl-2-methylpyrimidine + H2O = 4-amino-5-hydroxymethyl-2-methylpyrimidine + NH4(+)</text>
        <dbReference type="Rhea" id="RHEA:31799"/>
        <dbReference type="ChEBI" id="CHEBI:15377"/>
        <dbReference type="ChEBI" id="CHEBI:16892"/>
        <dbReference type="ChEBI" id="CHEBI:28938"/>
        <dbReference type="ChEBI" id="CHEBI:63416"/>
        <dbReference type="EC" id="3.5.99.2"/>
    </reaction>
</comment>
<evidence type="ECO:0000313" key="4">
    <source>
        <dbReference type="EMBL" id="NUW33631.1"/>
    </source>
</evidence>